<dbReference type="Proteomes" id="UP000077755">
    <property type="component" value="Chromosome 7"/>
</dbReference>
<dbReference type="EMBL" id="CP093349">
    <property type="protein sequence ID" value="WOH07550.1"/>
    <property type="molecule type" value="Genomic_DNA"/>
</dbReference>
<sequence length="104" mass="11544">MTVGSVEELMDWDQRMGLHHPNFMDVFVSHNAPDTVNFNISVSVAEQIEDLSLGQINAPQVARMEIEMDEMEKLMDGTMEDSFMGSMGPKCSFLAHGPPIGNLD</sequence>
<evidence type="ECO:0000313" key="2">
    <source>
        <dbReference type="Proteomes" id="UP000077755"/>
    </source>
</evidence>
<proteinExistence type="predicted"/>
<name>A0A164SNL3_DAUCS</name>
<dbReference type="AlphaFoldDB" id="A0A164SNL3"/>
<keyword evidence="2" id="KW-1185">Reference proteome</keyword>
<organism evidence="1 2">
    <name type="scientific">Daucus carota subsp. sativus</name>
    <name type="common">Carrot</name>
    <dbReference type="NCBI Taxonomy" id="79200"/>
    <lineage>
        <taxon>Eukaryota</taxon>
        <taxon>Viridiplantae</taxon>
        <taxon>Streptophyta</taxon>
        <taxon>Embryophyta</taxon>
        <taxon>Tracheophyta</taxon>
        <taxon>Spermatophyta</taxon>
        <taxon>Magnoliopsida</taxon>
        <taxon>eudicotyledons</taxon>
        <taxon>Gunneridae</taxon>
        <taxon>Pentapetalae</taxon>
        <taxon>asterids</taxon>
        <taxon>campanulids</taxon>
        <taxon>Apiales</taxon>
        <taxon>Apiaceae</taxon>
        <taxon>Apioideae</taxon>
        <taxon>Scandiceae</taxon>
        <taxon>Daucinae</taxon>
        <taxon>Daucus</taxon>
        <taxon>Daucus sect. Daucus</taxon>
    </lineage>
</organism>
<dbReference type="Gramene" id="KZM86385">
    <property type="protein sequence ID" value="KZM86385"/>
    <property type="gene ID" value="DCAR_023519"/>
</dbReference>
<reference evidence="1" key="2">
    <citation type="submission" date="2022-03" db="EMBL/GenBank/DDBJ databases">
        <title>Draft title - Genomic analysis of global carrot germplasm unveils the trajectory of domestication and the origin of high carotenoid orange carrot.</title>
        <authorList>
            <person name="Iorizzo M."/>
            <person name="Ellison S."/>
            <person name="Senalik D."/>
            <person name="Macko-Podgorni A."/>
            <person name="Grzebelus D."/>
            <person name="Bostan H."/>
            <person name="Rolling W."/>
            <person name="Curaba J."/>
            <person name="Simon P."/>
        </authorList>
    </citation>
    <scope>NUCLEOTIDE SEQUENCE</scope>
    <source>
        <tissue evidence="1">Leaf</tissue>
    </source>
</reference>
<evidence type="ECO:0000313" key="1">
    <source>
        <dbReference type="EMBL" id="WOH07550.1"/>
    </source>
</evidence>
<reference evidence="1" key="1">
    <citation type="journal article" date="2016" name="Nat. Genet.">
        <title>A high-quality carrot genome assembly provides new insights into carotenoid accumulation and asterid genome evolution.</title>
        <authorList>
            <person name="Iorizzo M."/>
            <person name="Ellison S."/>
            <person name="Senalik D."/>
            <person name="Zeng P."/>
            <person name="Satapoomin P."/>
            <person name="Huang J."/>
            <person name="Bowman M."/>
            <person name="Iovene M."/>
            <person name="Sanseverino W."/>
            <person name="Cavagnaro P."/>
            <person name="Yildiz M."/>
            <person name="Macko-Podgorni A."/>
            <person name="Moranska E."/>
            <person name="Grzebelus E."/>
            <person name="Grzebelus D."/>
            <person name="Ashrafi H."/>
            <person name="Zheng Z."/>
            <person name="Cheng S."/>
            <person name="Spooner D."/>
            <person name="Van Deynze A."/>
            <person name="Simon P."/>
        </authorList>
    </citation>
    <scope>NUCLEOTIDE SEQUENCE</scope>
    <source>
        <tissue evidence="1">Leaf</tissue>
    </source>
</reference>
<accession>A0A164SNL3</accession>
<gene>
    <name evidence="1" type="ORF">DCAR_0726982</name>
</gene>
<protein>
    <submittedName>
        <fullName evidence="1">Uncharacterized protein</fullName>
    </submittedName>
</protein>